<dbReference type="Proteomes" id="UP000830835">
    <property type="component" value="Unassembled WGS sequence"/>
</dbReference>
<keyword evidence="4 6" id="KW-0808">Transferase</keyword>
<dbReference type="SUPFAM" id="SSF53790">
    <property type="entry name" value="Tetrapyrrole methylase"/>
    <property type="match status" value="1"/>
</dbReference>
<comment type="subcellular location">
    <subcellularLocation>
        <location evidence="6">Cytoplasm</location>
    </subcellularLocation>
</comment>
<dbReference type="CDD" id="cd11648">
    <property type="entry name" value="RsmI"/>
    <property type="match status" value="1"/>
</dbReference>
<evidence type="ECO:0000256" key="7">
    <source>
        <dbReference type="SAM" id="MobiDB-lite"/>
    </source>
</evidence>
<gene>
    <name evidence="6 9" type="primary">rsmI</name>
    <name evidence="9" type="ORF">JX360_17330</name>
</gene>
<organism evidence="9 10">
    <name type="scientific">Thermostichus vulcanus str. 'Rupite'</name>
    <dbReference type="NCBI Taxonomy" id="2813851"/>
    <lineage>
        <taxon>Bacteria</taxon>
        <taxon>Bacillati</taxon>
        <taxon>Cyanobacteriota</taxon>
        <taxon>Cyanophyceae</taxon>
        <taxon>Thermostichales</taxon>
        <taxon>Thermostichaceae</taxon>
        <taxon>Thermostichus</taxon>
    </lineage>
</organism>
<sequence>MEHATARLYLVATPIGNREDITLRALRILKEVDWVAAEDTRHSGQLLKHFQISARLISYHEHNVAQRIPELLGYLSVGQSVALISDAGTPAISDPGEELVRACLQAGIPVVPIPGPVAAITALIASGLSTRRFVFEGFLPSKTRQRQAHLRQLAQEPRTLIFYEAPHRLRQTLQDLSACFGPERQVVLARELTKLHETFWRGSLAAALEHLNTQPPRGEFTLLIEGAVNLDHDPENSPSETEIRQELAQLLAQGLSRSSASRQLAQHLQGSPIWTRRRLYDLSLEMNAADAEHSEPCFSEIDSESDDADFAGG</sequence>
<proteinExistence type="inferred from homology"/>
<dbReference type="InterPro" id="IPR035996">
    <property type="entry name" value="4pyrrol_Methylase_sf"/>
</dbReference>
<evidence type="ECO:0000256" key="5">
    <source>
        <dbReference type="ARBA" id="ARBA00022691"/>
    </source>
</evidence>
<dbReference type="RefSeq" id="WP_244353454.1">
    <property type="nucleotide sequence ID" value="NZ_JAFIRA010000102.1"/>
</dbReference>
<evidence type="ECO:0000313" key="10">
    <source>
        <dbReference type="Proteomes" id="UP000830835"/>
    </source>
</evidence>
<keyword evidence="1 6" id="KW-0963">Cytoplasm</keyword>
<dbReference type="PROSITE" id="PS01296">
    <property type="entry name" value="RSMI"/>
    <property type="match status" value="1"/>
</dbReference>
<dbReference type="PIRSF" id="PIRSF005917">
    <property type="entry name" value="MTase_YraL"/>
    <property type="match status" value="1"/>
</dbReference>
<evidence type="ECO:0000256" key="4">
    <source>
        <dbReference type="ARBA" id="ARBA00022679"/>
    </source>
</evidence>
<dbReference type="GO" id="GO:0032259">
    <property type="term" value="P:methylation"/>
    <property type="evidence" value="ECO:0007669"/>
    <property type="project" value="UniProtKB-KW"/>
</dbReference>
<name>A0ABT0CFS9_THEVL</name>
<evidence type="ECO:0000313" key="9">
    <source>
        <dbReference type="EMBL" id="MCJ2544640.1"/>
    </source>
</evidence>
<dbReference type="EC" id="2.1.1.198" evidence="6"/>
<keyword evidence="2 6" id="KW-0698">rRNA processing</keyword>
<dbReference type="InterPro" id="IPR014776">
    <property type="entry name" value="4pyrrole_Mease_sub2"/>
</dbReference>
<feature type="region of interest" description="Disordered" evidence="7">
    <location>
        <begin position="291"/>
        <end position="313"/>
    </location>
</feature>
<keyword evidence="10" id="KW-1185">Reference proteome</keyword>
<dbReference type="Pfam" id="PF00590">
    <property type="entry name" value="TP_methylase"/>
    <property type="match status" value="1"/>
</dbReference>
<comment type="function">
    <text evidence="6">Catalyzes the 2'-O-methylation of the ribose of cytidine 1402 (C1402) in 16S rRNA.</text>
</comment>
<dbReference type="InterPro" id="IPR018063">
    <property type="entry name" value="SAM_MeTrfase_RsmI_CS"/>
</dbReference>
<comment type="catalytic activity">
    <reaction evidence="6">
        <text>cytidine(1402) in 16S rRNA + S-adenosyl-L-methionine = 2'-O-methylcytidine(1402) in 16S rRNA + S-adenosyl-L-homocysteine + H(+)</text>
        <dbReference type="Rhea" id="RHEA:42924"/>
        <dbReference type="Rhea" id="RHEA-COMP:10285"/>
        <dbReference type="Rhea" id="RHEA-COMP:10286"/>
        <dbReference type="ChEBI" id="CHEBI:15378"/>
        <dbReference type="ChEBI" id="CHEBI:57856"/>
        <dbReference type="ChEBI" id="CHEBI:59789"/>
        <dbReference type="ChEBI" id="CHEBI:74495"/>
        <dbReference type="ChEBI" id="CHEBI:82748"/>
        <dbReference type="EC" id="2.1.1.198"/>
    </reaction>
</comment>
<evidence type="ECO:0000259" key="8">
    <source>
        <dbReference type="Pfam" id="PF00590"/>
    </source>
</evidence>
<dbReference type="InterPro" id="IPR000878">
    <property type="entry name" value="4pyrrol_Mease"/>
</dbReference>
<accession>A0ABT0CFS9</accession>
<comment type="similarity">
    <text evidence="6">Belongs to the methyltransferase superfamily. RsmI family.</text>
</comment>
<dbReference type="NCBIfam" id="TIGR00096">
    <property type="entry name" value="16S rRNA (cytidine(1402)-2'-O)-methyltransferase"/>
    <property type="match status" value="1"/>
</dbReference>
<dbReference type="HAMAP" id="MF_01877">
    <property type="entry name" value="16SrRNA_methyltr_I"/>
    <property type="match status" value="1"/>
</dbReference>
<comment type="caution">
    <text evidence="9">The sequence shown here is derived from an EMBL/GenBank/DDBJ whole genome shotgun (WGS) entry which is preliminary data.</text>
</comment>
<dbReference type="EMBL" id="JAFIRA010000102">
    <property type="protein sequence ID" value="MCJ2544640.1"/>
    <property type="molecule type" value="Genomic_DNA"/>
</dbReference>
<dbReference type="PANTHER" id="PTHR46111">
    <property type="entry name" value="RIBOSOMAL RNA SMALL SUBUNIT METHYLTRANSFERASE I"/>
    <property type="match status" value="1"/>
</dbReference>
<dbReference type="GO" id="GO:0008168">
    <property type="term" value="F:methyltransferase activity"/>
    <property type="evidence" value="ECO:0007669"/>
    <property type="project" value="UniProtKB-KW"/>
</dbReference>
<keyword evidence="3 6" id="KW-0489">Methyltransferase</keyword>
<dbReference type="Gene3D" id="3.30.950.10">
    <property type="entry name" value="Methyltransferase, Cobalt-precorrin-4 Transmethylase, Domain 2"/>
    <property type="match status" value="1"/>
</dbReference>
<dbReference type="PANTHER" id="PTHR46111:SF1">
    <property type="entry name" value="RIBOSOMAL RNA SMALL SUBUNIT METHYLTRANSFERASE I"/>
    <property type="match status" value="1"/>
</dbReference>
<feature type="compositionally biased region" description="Acidic residues" evidence="7">
    <location>
        <begin position="301"/>
        <end position="313"/>
    </location>
</feature>
<reference evidence="9" key="1">
    <citation type="submission" date="2021-02" db="EMBL/GenBank/DDBJ databases">
        <title>The CRISPR/cas machinery reduction and long-range gene transfer in the hot spring cyanobacterium Synechococcus.</title>
        <authorList>
            <person name="Dvorak P."/>
            <person name="Jahodarova E."/>
            <person name="Hasler P."/>
            <person name="Poulickova A."/>
        </authorList>
    </citation>
    <scope>NUCLEOTIDE SEQUENCE</scope>
    <source>
        <strain evidence="9">Rupite</strain>
    </source>
</reference>
<dbReference type="InterPro" id="IPR008189">
    <property type="entry name" value="rRNA_ssu_MeTfrase_I"/>
</dbReference>
<dbReference type="Gene3D" id="3.40.1010.10">
    <property type="entry name" value="Cobalt-precorrin-4 Transmethylase, Domain 1"/>
    <property type="match status" value="1"/>
</dbReference>
<protein>
    <recommendedName>
        <fullName evidence="6">Ribosomal RNA small subunit methyltransferase I</fullName>
        <ecNumber evidence="6">2.1.1.198</ecNumber>
    </recommendedName>
    <alternativeName>
        <fullName evidence="6">16S rRNA 2'-O-ribose C1402 methyltransferase</fullName>
    </alternativeName>
    <alternativeName>
        <fullName evidence="6">rRNA (cytidine-2'-O-)-methyltransferase RsmI</fullName>
    </alternativeName>
</protein>
<dbReference type="InterPro" id="IPR014777">
    <property type="entry name" value="4pyrrole_Mease_sub1"/>
</dbReference>
<keyword evidence="5 6" id="KW-0949">S-adenosyl-L-methionine</keyword>
<evidence type="ECO:0000256" key="3">
    <source>
        <dbReference type="ARBA" id="ARBA00022603"/>
    </source>
</evidence>
<evidence type="ECO:0000256" key="2">
    <source>
        <dbReference type="ARBA" id="ARBA00022552"/>
    </source>
</evidence>
<evidence type="ECO:0000256" key="6">
    <source>
        <dbReference type="HAMAP-Rule" id="MF_01877"/>
    </source>
</evidence>
<evidence type="ECO:0000256" key="1">
    <source>
        <dbReference type="ARBA" id="ARBA00022490"/>
    </source>
</evidence>
<feature type="domain" description="Tetrapyrrole methylase" evidence="8">
    <location>
        <begin position="7"/>
        <end position="206"/>
    </location>
</feature>